<keyword evidence="1" id="KW-0175">Coiled coil</keyword>
<feature type="coiled-coil region" evidence="1">
    <location>
        <begin position="71"/>
        <end position="112"/>
    </location>
</feature>
<organism evidence="3">
    <name type="scientific">marine metagenome</name>
    <dbReference type="NCBI Taxonomy" id="408172"/>
    <lineage>
        <taxon>unclassified sequences</taxon>
        <taxon>metagenomes</taxon>
        <taxon>ecological metagenomes</taxon>
    </lineage>
</organism>
<feature type="non-terminal residue" evidence="3">
    <location>
        <position position="362"/>
    </location>
</feature>
<evidence type="ECO:0000256" key="2">
    <source>
        <dbReference type="SAM" id="Phobius"/>
    </source>
</evidence>
<feature type="transmembrane region" description="Helical" evidence="2">
    <location>
        <begin position="17"/>
        <end position="34"/>
    </location>
</feature>
<proteinExistence type="predicted"/>
<evidence type="ECO:0000313" key="3">
    <source>
        <dbReference type="EMBL" id="SVB22973.1"/>
    </source>
</evidence>
<keyword evidence="2" id="KW-0812">Transmembrane</keyword>
<sequence length="362" mass="42260">MFNNDERYWDIHKLNKWFAISSILFLVSMAWTFIDDNDDEFKIYQREFRKMEIEISEQNLQNEDELVKADRLSHENNLADAEAKLNTQQSKLDELENNLAELKARHYNENMIYQGQKAEVDGLKYLVESENAHQNNGDHHGPSHKNEYLAALNLLDEFRLIKEGTEIEISENEDAIKSMKAEIKLRSDELNMVLKKVNILDNKLKKIDRNRMTLANQVGDVVRDLPILDFLDPYYKINQVVVRDVKYDVNFAEVPKVDRCTSCHLGIDNPDFSDTPQPYTTHPNLDLYITSASPHPMDNFGCTSCHAGRGRGTSFVSSTHTPNTPEDEERWKEEYDWEKMHHWLQPMLPTRYTQASCFKCHS</sequence>
<accession>A0A382CCF1</accession>
<protein>
    <submittedName>
        <fullName evidence="3">Uncharacterized protein</fullName>
    </submittedName>
</protein>
<evidence type="ECO:0000256" key="1">
    <source>
        <dbReference type="SAM" id="Coils"/>
    </source>
</evidence>
<dbReference type="SUPFAM" id="SSF48695">
    <property type="entry name" value="Multiheme cytochromes"/>
    <property type="match status" value="1"/>
</dbReference>
<dbReference type="AlphaFoldDB" id="A0A382CCF1"/>
<keyword evidence="2" id="KW-1133">Transmembrane helix</keyword>
<reference evidence="3" key="1">
    <citation type="submission" date="2018-05" db="EMBL/GenBank/DDBJ databases">
        <authorList>
            <person name="Lanie J.A."/>
            <person name="Ng W.-L."/>
            <person name="Kazmierczak K.M."/>
            <person name="Andrzejewski T.M."/>
            <person name="Davidsen T.M."/>
            <person name="Wayne K.J."/>
            <person name="Tettelin H."/>
            <person name="Glass J.I."/>
            <person name="Rusch D."/>
            <person name="Podicherti R."/>
            <person name="Tsui H.-C.T."/>
            <person name="Winkler M.E."/>
        </authorList>
    </citation>
    <scope>NUCLEOTIDE SEQUENCE</scope>
</reference>
<dbReference type="Gene3D" id="1.10.287.1490">
    <property type="match status" value="1"/>
</dbReference>
<dbReference type="InterPro" id="IPR036280">
    <property type="entry name" value="Multihaem_cyt_sf"/>
</dbReference>
<dbReference type="EMBL" id="UINC01033531">
    <property type="protein sequence ID" value="SVB22973.1"/>
    <property type="molecule type" value="Genomic_DNA"/>
</dbReference>
<keyword evidence="2" id="KW-0472">Membrane</keyword>
<gene>
    <name evidence="3" type="ORF">METZ01_LOCUS175827</name>
</gene>
<name>A0A382CCF1_9ZZZZ</name>